<evidence type="ECO:0000313" key="1">
    <source>
        <dbReference type="EMBL" id="RGT86407.1"/>
    </source>
</evidence>
<reference evidence="1 2" key="1">
    <citation type="submission" date="2018-08" db="EMBL/GenBank/DDBJ databases">
        <title>A genome reference for cultivated species of the human gut microbiota.</title>
        <authorList>
            <person name="Zou Y."/>
            <person name="Xue W."/>
            <person name="Luo G."/>
        </authorList>
    </citation>
    <scope>NUCLEOTIDE SEQUENCE [LARGE SCALE GENOMIC DNA]</scope>
    <source>
        <strain evidence="1 2">AF18-14</strain>
    </source>
</reference>
<organism evidence="1 2">
    <name type="scientific">Phocaeicola vulgatus</name>
    <name type="common">Bacteroides vulgatus</name>
    <dbReference type="NCBI Taxonomy" id="821"/>
    <lineage>
        <taxon>Bacteria</taxon>
        <taxon>Pseudomonadati</taxon>
        <taxon>Bacteroidota</taxon>
        <taxon>Bacteroidia</taxon>
        <taxon>Bacteroidales</taxon>
        <taxon>Bacteroidaceae</taxon>
        <taxon>Phocaeicola</taxon>
    </lineage>
</organism>
<dbReference type="AlphaFoldDB" id="A0A412Q8S6"/>
<proteinExistence type="predicted"/>
<evidence type="ECO:0000313" key="2">
    <source>
        <dbReference type="Proteomes" id="UP000283833"/>
    </source>
</evidence>
<dbReference type="EMBL" id="QRXI01000048">
    <property type="protein sequence ID" value="RGT86407.1"/>
    <property type="molecule type" value="Genomic_DNA"/>
</dbReference>
<sequence length="247" mass="29184">MKNTHELEDDLRERWLKSYPDDERKAFCFDGLCYNGEIYNDGKNAHQGNEEKLWNNTDRRILFLMKDTNNNSDSDYREWHWRNINHNFFNCIFKWLEGLSRISKDFIPTMENGDYAAVPNAVVTKYPLAIVNIKKISGTSFVSNKTLYEYANRDKAFLQEQIRGILHPNIIVCGGGKGTVLNIAKNIIYEDESFREINYFCHYSRKLNILLIDSFHPSARINSYWKIEDMMLKVHEFILETDPPFMK</sequence>
<dbReference type="RefSeq" id="WP_117596714.1">
    <property type="nucleotide sequence ID" value="NZ_JACBPT010000014.1"/>
</dbReference>
<comment type="caution">
    <text evidence="1">The sequence shown here is derived from an EMBL/GenBank/DDBJ whole genome shotgun (WGS) entry which is preliminary data.</text>
</comment>
<protein>
    <submittedName>
        <fullName evidence="1">Uncharacterized protein</fullName>
    </submittedName>
</protein>
<accession>A0A412Q8S6</accession>
<name>A0A412Q8S6_PHOVU</name>
<gene>
    <name evidence="1" type="ORF">DWX04_21260</name>
</gene>
<dbReference type="Proteomes" id="UP000283833">
    <property type="component" value="Unassembled WGS sequence"/>
</dbReference>